<organism evidence="3 4">
    <name type="scientific">Tanacetum coccineum</name>
    <dbReference type="NCBI Taxonomy" id="301880"/>
    <lineage>
        <taxon>Eukaryota</taxon>
        <taxon>Viridiplantae</taxon>
        <taxon>Streptophyta</taxon>
        <taxon>Embryophyta</taxon>
        <taxon>Tracheophyta</taxon>
        <taxon>Spermatophyta</taxon>
        <taxon>Magnoliopsida</taxon>
        <taxon>eudicotyledons</taxon>
        <taxon>Gunneridae</taxon>
        <taxon>Pentapetalae</taxon>
        <taxon>asterids</taxon>
        <taxon>campanulids</taxon>
        <taxon>Asterales</taxon>
        <taxon>Asteraceae</taxon>
        <taxon>Asteroideae</taxon>
        <taxon>Anthemideae</taxon>
        <taxon>Anthemidinae</taxon>
        <taxon>Tanacetum</taxon>
    </lineage>
</organism>
<keyword evidence="4" id="KW-1185">Reference proteome</keyword>
<feature type="compositionally biased region" description="Polar residues" evidence="1">
    <location>
        <begin position="12"/>
        <end position="47"/>
    </location>
</feature>
<feature type="compositionally biased region" description="Acidic residues" evidence="1">
    <location>
        <begin position="666"/>
        <end position="676"/>
    </location>
</feature>
<dbReference type="Pfam" id="PF07727">
    <property type="entry name" value="RVT_2"/>
    <property type="match status" value="1"/>
</dbReference>
<accession>A0ABQ5CNX2</accession>
<reference evidence="3" key="1">
    <citation type="journal article" date="2022" name="Int. J. Mol. Sci.">
        <title>Draft Genome of Tanacetum Coccineum: Genomic Comparison of Closely Related Tanacetum-Family Plants.</title>
        <authorList>
            <person name="Yamashiro T."/>
            <person name="Shiraishi A."/>
            <person name="Nakayama K."/>
            <person name="Satake H."/>
        </authorList>
    </citation>
    <scope>NUCLEOTIDE SEQUENCE</scope>
</reference>
<dbReference type="EMBL" id="BQNB010014489">
    <property type="protein sequence ID" value="GJT28781.1"/>
    <property type="molecule type" value="Genomic_DNA"/>
</dbReference>
<feature type="region of interest" description="Disordered" evidence="1">
    <location>
        <begin position="657"/>
        <end position="680"/>
    </location>
</feature>
<reference evidence="3" key="2">
    <citation type="submission" date="2022-01" db="EMBL/GenBank/DDBJ databases">
        <authorList>
            <person name="Yamashiro T."/>
            <person name="Shiraishi A."/>
            <person name="Satake H."/>
            <person name="Nakayama K."/>
        </authorList>
    </citation>
    <scope>NUCLEOTIDE SEQUENCE</scope>
</reference>
<evidence type="ECO:0000313" key="3">
    <source>
        <dbReference type="EMBL" id="GJT28781.1"/>
    </source>
</evidence>
<sequence>MISLYEYGKYGTQPQSPSPTESDASSTVYSTCQSNDSDGEQGTVSDHSVNDDPIIPYTSIGVELESRNAKGLRWQGKLLLRAQGWFMTMLGHRKLTPAWTNSNRVNKANQFTPRPVQLNNIRPNLSTASKTIKTGRVNVNTGHGNVSSVSSAGTQFKSGASRFNTGKHMLILVVVMAKIGTAVRPPAGCGLEKKQIPLSLQIVGPPPDSIVMFLEVHQWQTQPVKAEVQRETNLFLIVQDHPLKHMEHRERAGCFALMHLATSICNSHPPVANPVNTGSIYLNTALRRKVQIALEDGSWVVAIRKNVAVQASQDWKDERGVVVRNKARLVAQGHRQEEGIDYDEVFAPVARIEAIRYALTANPTIYDSLVKQFWQSAIASTKEDGFLEISAIIDTIRYTLSEASISDSLQLDDATGITMLPNDDLFEVTRTCAQAQSQTITNTTNLSQHLIPPPPIPSPTPPPIPTPTPPPSTSPPPPPPETEPTTDEYLYEEHSPVHHHFSPSQEQAPSRMPMDDLLHTVPKLISRIDSLELDLKQTKLTMGKCNMKLVKRKPEAQGRKSQADPQDSSIQGLVTPPTTKAHASGEEQEEDISPNTLEAAKTLSKVASLKSRSIDKGRRLQREKCLQELSKSMLGSELQGEDFAKKMVDLIARKGMHTSVDKNDSEESDKVDEQEETNTGTETLINPVPVAIKTPSVATYKIIKQGEKGVYQIVREDGTDMIGLDLDGLSYVKTMLKMKLLDGKMNEDCYRLLKMMEKQAGIRK</sequence>
<dbReference type="InterPro" id="IPR013103">
    <property type="entry name" value="RVT_2"/>
</dbReference>
<evidence type="ECO:0000313" key="4">
    <source>
        <dbReference type="Proteomes" id="UP001151760"/>
    </source>
</evidence>
<dbReference type="Proteomes" id="UP001151760">
    <property type="component" value="Unassembled WGS sequence"/>
</dbReference>
<feature type="compositionally biased region" description="Pro residues" evidence="1">
    <location>
        <begin position="451"/>
        <end position="482"/>
    </location>
</feature>
<proteinExistence type="predicted"/>
<feature type="compositionally biased region" description="Polar residues" evidence="1">
    <location>
        <begin position="563"/>
        <end position="578"/>
    </location>
</feature>
<evidence type="ECO:0000256" key="1">
    <source>
        <dbReference type="SAM" id="MobiDB-lite"/>
    </source>
</evidence>
<feature type="region of interest" description="Disordered" evidence="1">
    <location>
        <begin position="442"/>
        <end position="486"/>
    </location>
</feature>
<evidence type="ECO:0000259" key="2">
    <source>
        <dbReference type="Pfam" id="PF07727"/>
    </source>
</evidence>
<feature type="domain" description="Reverse transcriptase Ty1/copia-type" evidence="2">
    <location>
        <begin position="314"/>
        <end position="370"/>
    </location>
</feature>
<feature type="region of interest" description="Disordered" evidence="1">
    <location>
        <begin position="550"/>
        <end position="592"/>
    </location>
</feature>
<name>A0ABQ5CNX2_9ASTR</name>
<gene>
    <name evidence="3" type="ORF">Tco_0909056</name>
</gene>
<feature type="region of interest" description="Disordered" evidence="1">
    <location>
        <begin position="10"/>
        <end position="52"/>
    </location>
</feature>
<protein>
    <submittedName>
        <fullName evidence="3">Ribonuclease H-like domain-containing protein</fullName>
    </submittedName>
</protein>
<comment type="caution">
    <text evidence="3">The sequence shown here is derived from an EMBL/GenBank/DDBJ whole genome shotgun (WGS) entry which is preliminary data.</text>
</comment>
<feature type="compositionally biased region" description="Basic and acidic residues" evidence="1">
    <location>
        <begin position="552"/>
        <end position="562"/>
    </location>
</feature>